<accession>A0A0E9WKH4</accession>
<protein>
    <submittedName>
        <fullName evidence="1">Uncharacterized protein</fullName>
    </submittedName>
</protein>
<proteinExistence type="predicted"/>
<evidence type="ECO:0000313" key="1">
    <source>
        <dbReference type="EMBL" id="JAH90090.1"/>
    </source>
</evidence>
<organism evidence="1">
    <name type="scientific">Anguilla anguilla</name>
    <name type="common">European freshwater eel</name>
    <name type="synonym">Muraena anguilla</name>
    <dbReference type="NCBI Taxonomy" id="7936"/>
    <lineage>
        <taxon>Eukaryota</taxon>
        <taxon>Metazoa</taxon>
        <taxon>Chordata</taxon>
        <taxon>Craniata</taxon>
        <taxon>Vertebrata</taxon>
        <taxon>Euteleostomi</taxon>
        <taxon>Actinopterygii</taxon>
        <taxon>Neopterygii</taxon>
        <taxon>Teleostei</taxon>
        <taxon>Anguilliformes</taxon>
        <taxon>Anguillidae</taxon>
        <taxon>Anguilla</taxon>
    </lineage>
</organism>
<name>A0A0E9WKH4_ANGAN</name>
<sequence length="36" mass="4108">MLHLTLILDTGLVQNYSSEAEDCNPQKLKNSINYKI</sequence>
<dbReference type="AlphaFoldDB" id="A0A0E9WKH4"/>
<reference evidence="1" key="1">
    <citation type="submission" date="2014-11" db="EMBL/GenBank/DDBJ databases">
        <authorList>
            <person name="Amaro Gonzalez C."/>
        </authorList>
    </citation>
    <scope>NUCLEOTIDE SEQUENCE</scope>
</reference>
<reference evidence="1" key="2">
    <citation type="journal article" date="2015" name="Fish Shellfish Immunol.">
        <title>Early steps in the European eel (Anguilla anguilla)-Vibrio vulnificus interaction in the gills: Role of the RtxA13 toxin.</title>
        <authorList>
            <person name="Callol A."/>
            <person name="Pajuelo D."/>
            <person name="Ebbesson L."/>
            <person name="Teles M."/>
            <person name="MacKenzie S."/>
            <person name="Amaro C."/>
        </authorList>
    </citation>
    <scope>NUCLEOTIDE SEQUENCE</scope>
</reference>
<dbReference type="EMBL" id="GBXM01018487">
    <property type="protein sequence ID" value="JAH90090.1"/>
    <property type="molecule type" value="Transcribed_RNA"/>
</dbReference>